<dbReference type="GO" id="GO:0001664">
    <property type="term" value="F:G protein-coupled receptor binding"/>
    <property type="evidence" value="ECO:0007669"/>
    <property type="project" value="InterPro"/>
</dbReference>
<dbReference type="InParanoid" id="A0A3Q7PQW3"/>
<feature type="chain" id="PRO_5018780957" evidence="1">
    <location>
        <begin position="25"/>
        <end position="99"/>
    </location>
</feature>
<evidence type="ECO:0000256" key="1">
    <source>
        <dbReference type="SAM" id="SignalP"/>
    </source>
</evidence>
<feature type="signal peptide" evidence="1">
    <location>
        <begin position="1"/>
        <end position="24"/>
    </location>
</feature>
<name>A0A3Q7PQW3_CALUR</name>
<dbReference type="AlphaFoldDB" id="A0A3Q7PQW3"/>
<keyword evidence="1" id="KW-0732">Signal</keyword>
<organism evidence="2 3">
    <name type="scientific">Callorhinus ursinus</name>
    <name type="common">Northern fur seal</name>
    <dbReference type="NCBI Taxonomy" id="34884"/>
    <lineage>
        <taxon>Eukaryota</taxon>
        <taxon>Metazoa</taxon>
        <taxon>Chordata</taxon>
        <taxon>Craniata</taxon>
        <taxon>Vertebrata</taxon>
        <taxon>Euteleostomi</taxon>
        <taxon>Mammalia</taxon>
        <taxon>Eutheria</taxon>
        <taxon>Laurasiatheria</taxon>
        <taxon>Carnivora</taxon>
        <taxon>Caniformia</taxon>
        <taxon>Pinnipedia</taxon>
        <taxon>Otariidae</taxon>
        <taxon>Callorhinus</taxon>
    </lineage>
</organism>
<protein>
    <submittedName>
        <fullName evidence="3">Protein GPR15L</fullName>
    </submittedName>
</protein>
<evidence type="ECO:0000313" key="2">
    <source>
        <dbReference type="Proteomes" id="UP000286641"/>
    </source>
</evidence>
<accession>A0A3Q7PQW3</accession>
<dbReference type="Pfam" id="PF15854">
    <property type="entry name" value="GPR15L"/>
    <property type="match status" value="1"/>
</dbReference>
<gene>
    <name evidence="3" type="primary">CUNH10orf99</name>
</gene>
<proteinExistence type="predicted"/>
<reference key="1">
    <citation type="submission" date="2019-01" db="UniProtKB">
        <authorList>
            <consortium name="RefSeq"/>
        </authorList>
    </citation>
    <scope>IDENTIFICATION</scope>
</reference>
<dbReference type="Proteomes" id="UP000286641">
    <property type="component" value="Unplaced"/>
</dbReference>
<dbReference type="CTD" id="387695"/>
<reference evidence="3" key="2">
    <citation type="submission" date="2025-08" db="UniProtKB">
        <authorList>
            <consortium name="RefSeq"/>
        </authorList>
    </citation>
    <scope>IDENTIFICATION</scope>
    <source>
        <tissue evidence="3">Blood</tissue>
    </source>
</reference>
<sequence length="99" mass="11450">MRFLVVSRLLCIWLLCFSIFFVEGRKNSSHLSKPRKRRLCCSRVPSPALTTQKDEEPKHREVKSLVEGHPAGRHVKICRLCKFKPESRIWVVPGALPQV</sequence>
<keyword evidence="2" id="KW-1185">Reference proteome</keyword>
<dbReference type="RefSeq" id="XP_025736143.1">
    <property type="nucleotide sequence ID" value="XM_025880358.1"/>
</dbReference>
<dbReference type="InterPro" id="IPR031713">
    <property type="entry name" value="GPR15L"/>
</dbReference>
<evidence type="ECO:0000313" key="3">
    <source>
        <dbReference type="RefSeq" id="XP_025736143.1"/>
    </source>
</evidence>